<organism evidence="1 2">
    <name type="scientific">Trachymyrmex cornetzi</name>
    <dbReference type="NCBI Taxonomy" id="471704"/>
    <lineage>
        <taxon>Eukaryota</taxon>
        <taxon>Metazoa</taxon>
        <taxon>Ecdysozoa</taxon>
        <taxon>Arthropoda</taxon>
        <taxon>Hexapoda</taxon>
        <taxon>Insecta</taxon>
        <taxon>Pterygota</taxon>
        <taxon>Neoptera</taxon>
        <taxon>Endopterygota</taxon>
        <taxon>Hymenoptera</taxon>
        <taxon>Apocrita</taxon>
        <taxon>Aculeata</taxon>
        <taxon>Formicoidea</taxon>
        <taxon>Formicidae</taxon>
        <taxon>Myrmicinae</taxon>
        <taxon>Trachymyrmex</taxon>
    </lineage>
</organism>
<protein>
    <submittedName>
        <fullName evidence="1">Uncharacterized protein</fullName>
    </submittedName>
</protein>
<keyword evidence="2" id="KW-1185">Reference proteome</keyword>
<proteinExistence type="predicted"/>
<dbReference type="GO" id="GO:0003676">
    <property type="term" value="F:nucleic acid binding"/>
    <property type="evidence" value="ECO:0007669"/>
    <property type="project" value="InterPro"/>
</dbReference>
<dbReference type="InterPro" id="IPR036397">
    <property type="entry name" value="RNaseH_sf"/>
</dbReference>
<dbReference type="Gene3D" id="3.30.420.10">
    <property type="entry name" value="Ribonuclease H-like superfamily/Ribonuclease H"/>
    <property type="match status" value="1"/>
</dbReference>
<dbReference type="STRING" id="471704.A0A151IWF9"/>
<dbReference type="EMBL" id="KQ980865">
    <property type="protein sequence ID" value="KYN12113.1"/>
    <property type="molecule type" value="Genomic_DNA"/>
</dbReference>
<dbReference type="PANTHER" id="PTHR47326">
    <property type="entry name" value="TRANSPOSABLE ELEMENT TC3 TRANSPOSASE-LIKE PROTEIN"/>
    <property type="match status" value="1"/>
</dbReference>
<evidence type="ECO:0000313" key="2">
    <source>
        <dbReference type="Proteomes" id="UP000078492"/>
    </source>
</evidence>
<gene>
    <name evidence="1" type="ORF">ALC57_15727</name>
</gene>
<dbReference type="Proteomes" id="UP000078492">
    <property type="component" value="Unassembled WGS sequence"/>
</dbReference>
<evidence type="ECO:0000313" key="1">
    <source>
        <dbReference type="EMBL" id="KYN12113.1"/>
    </source>
</evidence>
<accession>A0A151IWF9</accession>
<sequence length="148" mass="18197">MENLNRRKEQTTFKYNCRQYSYGLSTFRRKSAKTVFIKQNRYHPYQMIKVQYLRITGSQRRLNFIAWLVVTYESNPEILQNILWTDECKFSNNCVINRHNHHIWSKDNPHWFREHNFQQKVTVNVWCDLVYGHLIRPYFYEQNLTAQA</sequence>
<dbReference type="AlphaFoldDB" id="A0A151IWF9"/>
<reference evidence="1 2" key="1">
    <citation type="submission" date="2015-09" db="EMBL/GenBank/DDBJ databases">
        <title>Trachymyrmex cornetzi WGS genome.</title>
        <authorList>
            <person name="Nygaard S."/>
            <person name="Hu H."/>
            <person name="Boomsma J."/>
            <person name="Zhang G."/>
        </authorList>
    </citation>
    <scope>NUCLEOTIDE SEQUENCE [LARGE SCALE GENOMIC DNA]</scope>
    <source>
        <strain evidence="1">Tcor2-1</strain>
        <tissue evidence="1">Whole body</tissue>
    </source>
</reference>
<dbReference type="PANTHER" id="PTHR47326:SF1">
    <property type="entry name" value="HTH PSQ-TYPE DOMAIN-CONTAINING PROTEIN"/>
    <property type="match status" value="1"/>
</dbReference>
<name>A0A151IWF9_9HYME</name>